<evidence type="ECO:0000313" key="1">
    <source>
        <dbReference type="EMBL" id="ELU35856.1"/>
    </source>
</evidence>
<dbReference type="STRING" id="983506.L8WCG8"/>
<sequence length="73" mass="7825">MPSLSIVRATNLVSVPNYQPTALFVGGTSGIGQAIAEALVQATSGKSHIILCGLRAMRCYTHVKRTKHYIVAR</sequence>
<accession>L8WCG8</accession>
<reference evidence="1 2" key="1">
    <citation type="journal article" date="2013" name="Nat. Commun.">
        <title>The evolution and pathogenic mechanisms of the rice sheath blight pathogen.</title>
        <authorList>
            <person name="Zheng A."/>
            <person name="Lin R."/>
            <person name="Xu L."/>
            <person name="Qin P."/>
            <person name="Tang C."/>
            <person name="Ai P."/>
            <person name="Zhang D."/>
            <person name="Liu Y."/>
            <person name="Sun Z."/>
            <person name="Feng H."/>
            <person name="Wang Y."/>
            <person name="Chen Y."/>
            <person name="Liang X."/>
            <person name="Fu R."/>
            <person name="Li Q."/>
            <person name="Zhang J."/>
            <person name="Yu X."/>
            <person name="Xie Z."/>
            <person name="Ding L."/>
            <person name="Guan P."/>
            <person name="Tang J."/>
            <person name="Liang Y."/>
            <person name="Wang S."/>
            <person name="Deng Q."/>
            <person name="Li S."/>
            <person name="Zhu J."/>
            <person name="Wang L."/>
            <person name="Liu H."/>
            <person name="Li P."/>
        </authorList>
    </citation>
    <scope>NUCLEOTIDE SEQUENCE [LARGE SCALE GENOMIC DNA]</scope>
    <source>
        <strain evidence="2">AG-1 IA</strain>
    </source>
</reference>
<protein>
    <submittedName>
        <fullName evidence="1">Short chain dehydrogenase domain-containing protein</fullName>
    </submittedName>
</protein>
<comment type="caution">
    <text evidence="1">The sequence shown here is derived from an EMBL/GenBank/DDBJ whole genome shotgun (WGS) entry which is preliminary data.</text>
</comment>
<dbReference type="SUPFAM" id="SSF51735">
    <property type="entry name" value="NAD(P)-binding Rossmann-fold domains"/>
    <property type="match status" value="1"/>
</dbReference>
<dbReference type="Proteomes" id="UP000011668">
    <property type="component" value="Unassembled WGS sequence"/>
</dbReference>
<keyword evidence="2" id="KW-1185">Reference proteome</keyword>
<gene>
    <name evidence="1" type="ORF">AG1IA_10114</name>
</gene>
<dbReference type="InterPro" id="IPR036291">
    <property type="entry name" value="NAD(P)-bd_dom_sf"/>
</dbReference>
<evidence type="ECO:0000313" key="2">
    <source>
        <dbReference type="Proteomes" id="UP000011668"/>
    </source>
</evidence>
<dbReference type="EMBL" id="AFRT01005093">
    <property type="protein sequence ID" value="ELU35856.1"/>
    <property type="molecule type" value="Genomic_DNA"/>
</dbReference>
<dbReference type="HOGENOM" id="CLU_2706504_0_0_1"/>
<organism evidence="1 2">
    <name type="scientific">Thanatephorus cucumeris (strain AG1-IA)</name>
    <name type="common">Rice sheath blight fungus</name>
    <name type="synonym">Rhizoctonia solani</name>
    <dbReference type="NCBI Taxonomy" id="983506"/>
    <lineage>
        <taxon>Eukaryota</taxon>
        <taxon>Fungi</taxon>
        <taxon>Dikarya</taxon>
        <taxon>Basidiomycota</taxon>
        <taxon>Agaricomycotina</taxon>
        <taxon>Agaricomycetes</taxon>
        <taxon>Cantharellales</taxon>
        <taxon>Ceratobasidiaceae</taxon>
        <taxon>Rhizoctonia</taxon>
        <taxon>Rhizoctonia solani AG-1</taxon>
    </lineage>
</organism>
<dbReference type="OrthoDB" id="2898509at2759"/>
<proteinExistence type="predicted"/>
<dbReference type="Gene3D" id="3.40.50.720">
    <property type="entry name" value="NAD(P)-binding Rossmann-like Domain"/>
    <property type="match status" value="1"/>
</dbReference>
<name>L8WCG8_THACA</name>
<dbReference type="AlphaFoldDB" id="L8WCG8"/>